<gene>
    <name evidence="3" type="ORF">OAUR00152_LOCUS22033</name>
</gene>
<feature type="chain" id="PRO_5030758968" evidence="2">
    <location>
        <begin position="24"/>
        <end position="171"/>
    </location>
</feature>
<dbReference type="EMBL" id="HBKQ01032282">
    <property type="protein sequence ID" value="CAE2252430.1"/>
    <property type="molecule type" value="Transcribed_RNA"/>
</dbReference>
<feature type="compositionally biased region" description="Basic residues" evidence="1">
    <location>
        <begin position="33"/>
        <end position="49"/>
    </location>
</feature>
<protein>
    <submittedName>
        <fullName evidence="3">Uncharacterized protein</fullName>
    </submittedName>
</protein>
<feature type="region of interest" description="Disordered" evidence="1">
    <location>
        <begin position="29"/>
        <end position="52"/>
    </location>
</feature>
<evidence type="ECO:0000313" key="3">
    <source>
        <dbReference type="EMBL" id="CAE2252430.1"/>
    </source>
</evidence>
<name>A0A7S4J5G6_9STRA</name>
<proteinExistence type="predicted"/>
<dbReference type="AlphaFoldDB" id="A0A7S4J5G6"/>
<accession>A0A7S4J5G6</accession>
<evidence type="ECO:0000256" key="2">
    <source>
        <dbReference type="SAM" id="SignalP"/>
    </source>
</evidence>
<feature type="signal peptide" evidence="2">
    <location>
        <begin position="1"/>
        <end position="23"/>
    </location>
</feature>
<evidence type="ECO:0000256" key="1">
    <source>
        <dbReference type="SAM" id="MobiDB-lite"/>
    </source>
</evidence>
<keyword evidence="2" id="KW-0732">Signal</keyword>
<organism evidence="3">
    <name type="scientific">Odontella aurita</name>
    <dbReference type="NCBI Taxonomy" id="265563"/>
    <lineage>
        <taxon>Eukaryota</taxon>
        <taxon>Sar</taxon>
        <taxon>Stramenopiles</taxon>
        <taxon>Ochrophyta</taxon>
        <taxon>Bacillariophyta</taxon>
        <taxon>Mediophyceae</taxon>
        <taxon>Biddulphiophycidae</taxon>
        <taxon>Eupodiscales</taxon>
        <taxon>Odontellaceae</taxon>
        <taxon>Odontella</taxon>
    </lineage>
</organism>
<sequence length="171" mass="18531">MRLSIATILFSVLLLGAAISARARGTKAPSMRSKSKYKSKYKSKSKGKSKSGGEYARSLLDAIDNGLCFTLDKLKSNCDPGPMGTCFDLGGIYVGPEEISFLSTFCCPAGLLDNEALEDECSGPYGSTQSSDICSDVDTSDQTSVWVIERISANNQKRWCCDREEDYSSIT</sequence>
<reference evidence="3" key="1">
    <citation type="submission" date="2021-01" db="EMBL/GenBank/DDBJ databases">
        <authorList>
            <person name="Corre E."/>
            <person name="Pelletier E."/>
            <person name="Niang G."/>
            <person name="Scheremetjew M."/>
            <person name="Finn R."/>
            <person name="Kale V."/>
            <person name="Holt S."/>
            <person name="Cochrane G."/>
            <person name="Meng A."/>
            <person name="Brown T."/>
            <person name="Cohen L."/>
        </authorList>
    </citation>
    <scope>NUCLEOTIDE SEQUENCE</scope>
    <source>
        <strain evidence="3">Isolate 1302-5</strain>
    </source>
</reference>